<organism evidence="11 12">
    <name type="scientific">Streptacidiphilus fuscans</name>
    <dbReference type="NCBI Taxonomy" id="2789292"/>
    <lineage>
        <taxon>Bacteria</taxon>
        <taxon>Bacillati</taxon>
        <taxon>Actinomycetota</taxon>
        <taxon>Actinomycetes</taxon>
        <taxon>Kitasatosporales</taxon>
        <taxon>Streptomycetaceae</taxon>
        <taxon>Streptacidiphilus</taxon>
    </lineage>
</organism>
<evidence type="ECO:0000256" key="6">
    <source>
        <dbReference type="ARBA" id="ARBA00022989"/>
    </source>
</evidence>
<dbReference type="Proteomes" id="UP000657385">
    <property type="component" value="Unassembled WGS sequence"/>
</dbReference>
<dbReference type="Gene3D" id="1.10.3720.10">
    <property type="entry name" value="MetI-like"/>
    <property type="match status" value="1"/>
</dbReference>
<dbReference type="GO" id="GO:0006865">
    <property type="term" value="P:amino acid transport"/>
    <property type="evidence" value="ECO:0007669"/>
    <property type="project" value="UniProtKB-KW"/>
</dbReference>
<evidence type="ECO:0000256" key="1">
    <source>
        <dbReference type="ARBA" id="ARBA00004651"/>
    </source>
</evidence>
<feature type="transmembrane region" description="Helical" evidence="8">
    <location>
        <begin position="47"/>
        <end position="65"/>
    </location>
</feature>
<evidence type="ECO:0000256" key="9">
    <source>
        <dbReference type="SAM" id="MobiDB-lite"/>
    </source>
</evidence>
<comment type="caution">
    <text evidence="11">The sequence shown here is derived from an EMBL/GenBank/DDBJ whole genome shotgun (WGS) entry which is preliminary data.</text>
</comment>
<dbReference type="Pfam" id="PF00528">
    <property type="entry name" value="BPD_transp_1"/>
    <property type="match status" value="1"/>
</dbReference>
<keyword evidence="5" id="KW-0029">Amino-acid transport</keyword>
<dbReference type="InterPro" id="IPR010065">
    <property type="entry name" value="AA_ABC_transptr_permease_3TM"/>
</dbReference>
<protein>
    <submittedName>
        <fullName evidence="11">Amino acid ABC transporter permease</fullName>
    </submittedName>
</protein>
<evidence type="ECO:0000256" key="5">
    <source>
        <dbReference type="ARBA" id="ARBA00022970"/>
    </source>
</evidence>
<feature type="region of interest" description="Disordered" evidence="9">
    <location>
        <begin position="1"/>
        <end position="27"/>
    </location>
</feature>
<feature type="domain" description="ABC transmembrane type-1" evidence="10">
    <location>
        <begin position="88"/>
        <end position="294"/>
    </location>
</feature>
<dbReference type="PANTHER" id="PTHR30614">
    <property type="entry name" value="MEMBRANE COMPONENT OF AMINO ACID ABC TRANSPORTER"/>
    <property type="match status" value="1"/>
</dbReference>
<evidence type="ECO:0000313" key="12">
    <source>
        <dbReference type="Proteomes" id="UP000657385"/>
    </source>
</evidence>
<dbReference type="EMBL" id="JADPRT010000007">
    <property type="protein sequence ID" value="MBF9069969.1"/>
    <property type="molecule type" value="Genomic_DNA"/>
</dbReference>
<keyword evidence="3" id="KW-1003">Cell membrane</keyword>
<dbReference type="AlphaFoldDB" id="A0A931B442"/>
<evidence type="ECO:0000256" key="3">
    <source>
        <dbReference type="ARBA" id="ARBA00022475"/>
    </source>
</evidence>
<feature type="transmembrane region" description="Helical" evidence="8">
    <location>
        <begin position="122"/>
        <end position="144"/>
    </location>
</feature>
<evidence type="ECO:0000259" key="10">
    <source>
        <dbReference type="PROSITE" id="PS50928"/>
    </source>
</evidence>
<accession>A0A931B442</accession>
<dbReference type="PANTHER" id="PTHR30614:SF0">
    <property type="entry name" value="L-CYSTINE TRANSPORT SYSTEM PERMEASE PROTEIN TCYL"/>
    <property type="match status" value="1"/>
</dbReference>
<dbReference type="GO" id="GO:0022857">
    <property type="term" value="F:transmembrane transporter activity"/>
    <property type="evidence" value="ECO:0007669"/>
    <property type="project" value="InterPro"/>
</dbReference>
<comment type="similarity">
    <text evidence="8">Belongs to the binding-protein-dependent transport system permease family.</text>
</comment>
<evidence type="ECO:0000256" key="8">
    <source>
        <dbReference type="RuleBase" id="RU363032"/>
    </source>
</evidence>
<comment type="subcellular location">
    <subcellularLocation>
        <location evidence="1 8">Cell membrane</location>
        <topology evidence="1 8">Multi-pass membrane protein</topology>
    </subcellularLocation>
</comment>
<evidence type="ECO:0000313" key="11">
    <source>
        <dbReference type="EMBL" id="MBF9069969.1"/>
    </source>
</evidence>
<feature type="transmembrane region" description="Helical" evidence="8">
    <location>
        <begin position="85"/>
        <end position="110"/>
    </location>
</feature>
<sequence length="344" mass="37308">MSITTSDIAAPPPTPPTPPTPPPTAVVAPDRRAQQPRIVPLRHPARWVGVAVALVLLAQLAHALVTNPGLDWPTFRAYLFDPSVLQGVWLTLQLTVLSALAGFALGLVLALMRLSRSPLLRVVAYGYVWLVRSVPLLVQVLFWFNLSYLYQRIQIGVPFGPGFFSITTNSLVSAMGAAVLALAVNEAAFAAEIVRAGVLSVDAGQLEAAAALGLPRGRQLRRIVLLQAMRTIAPAAANQLIALFKNTSIVSVMAIMELFYTVQVIYGRTSRVVPMLLVATAWYVALTTVLSLFQYAVERRFARGAGHDGRRDGGATRRRPAHPLRRLRAAFDDLRARAAEGSLR</sequence>
<reference evidence="11" key="1">
    <citation type="submission" date="2020-11" db="EMBL/GenBank/DDBJ databases">
        <title>Isolation and identification of active actinomycetes.</title>
        <authorList>
            <person name="Yu B."/>
        </authorList>
    </citation>
    <scope>NUCLEOTIDE SEQUENCE</scope>
    <source>
        <strain evidence="11">NEAU-YB345</strain>
    </source>
</reference>
<keyword evidence="4 8" id="KW-0812">Transmembrane</keyword>
<keyword evidence="7 8" id="KW-0472">Membrane</keyword>
<dbReference type="PROSITE" id="PS50928">
    <property type="entry name" value="ABC_TM1"/>
    <property type="match status" value="1"/>
</dbReference>
<feature type="transmembrane region" description="Helical" evidence="8">
    <location>
        <begin position="164"/>
        <end position="185"/>
    </location>
</feature>
<keyword evidence="2 8" id="KW-0813">Transport</keyword>
<keyword evidence="12" id="KW-1185">Reference proteome</keyword>
<feature type="compositionally biased region" description="Pro residues" evidence="9">
    <location>
        <begin position="10"/>
        <end position="24"/>
    </location>
</feature>
<dbReference type="NCBIfam" id="TIGR01726">
    <property type="entry name" value="HEQRo_perm_3TM"/>
    <property type="match status" value="1"/>
</dbReference>
<dbReference type="InterPro" id="IPR035906">
    <property type="entry name" value="MetI-like_sf"/>
</dbReference>
<dbReference type="RefSeq" id="WP_196195151.1">
    <property type="nucleotide sequence ID" value="NZ_JADPRT010000007.1"/>
</dbReference>
<dbReference type="GO" id="GO:0043190">
    <property type="term" value="C:ATP-binding cassette (ABC) transporter complex"/>
    <property type="evidence" value="ECO:0007669"/>
    <property type="project" value="InterPro"/>
</dbReference>
<dbReference type="InterPro" id="IPR000515">
    <property type="entry name" value="MetI-like"/>
</dbReference>
<evidence type="ECO:0000256" key="7">
    <source>
        <dbReference type="ARBA" id="ARBA00023136"/>
    </source>
</evidence>
<dbReference type="CDD" id="cd06261">
    <property type="entry name" value="TM_PBP2"/>
    <property type="match status" value="1"/>
</dbReference>
<dbReference type="InterPro" id="IPR043429">
    <property type="entry name" value="ArtM/GltK/GlnP/TcyL/YhdX-like"/>
</dbReference>
<name>A0A931B442_9ACTN</name>
<keyword evidence="6 8" id="KW-1133">Transmembrane helix</keyword>
<feature type="transmembrane region" description="Helical" evidence="8">
    <location>
        <begin position="248"/>
        <end position="266"/>
    </location>
</feature>
<evidence type="ECO:0000256" key="4">
    <source>
        <dbReference type="ARBA" id="ARBA00022692"/>
    </source>
</evidence>
<dbReference type="SUPFAM" id="SSF161098">
    <property type="entry name" value="MetI-like"/>
    <property type="match status" value="1"/>
</dbReference>
<feature type="transmembrane region" description="Helical" evidence="8">
    <location>
        <begin position="272"/>
        <end position="293"/>
    </location>
</feature>
<proteinExistence type="inferred from homology"/>
<gene>
    <name evidence="11" type="ORF">I2501_18255</name>
</gene>
<evidence type="ECO:0000256" key="2">
    <source>
        <dbReference type="ARBA" id="ARBA00022448"/>
    </source>
</evidence>